<protein>
    <submittedName>
        <fullName evidence="2">Unnamed protein product</fullName>
    </submittedName>
</protein>
<feature type="region of interest" description="Disordered" evidence="1">
    <location>
        <begin position="135"/>
        <end position="165"/>
    </location>
</feature>
<sequence length="223" mass="24167">MHSVLNTTKHKWWLSSTSHEDGTMVSSQQCLLRVRGQRVRHRAEVAAARLVALDVGRYLSQSTARAAQRREEVVAGVPRDLEALAGRLAQVHHEESENHVHEHHDGAKDEHGAASVIGRVGDCSPAVSVAGLDRRAAGARSRGKTAHHKLGKNNTQADNERLGVGGNPEACGDLRHRNARAACDHEAVGHQVREAVPESDLPLTPCQSVLALEVLPSVGRLRR</sequence>
<reference evidence="2" key="1">
    <citation type="submission" date="2023-04" db="EMBL/GenBank/DDBJ databases">
        <title>Phytophthora fragariaefolia NBRC 109709.</title>
        <authorList>
            <person name="Ichikawa N."/>
            <person name="Sato H."/>
            <person name="Tonouchi N."/>
        </authorList>
    </citation>
    <scope>NUCLEOTIDE SEQUENCE</scope>
    <source>
        <strain evidence="2">NBRC 109709</strain>
    </source>
</reference>
<keyword evidence="3" id="KW-1185">Reference proteome</keyword>
<proteinExistence type="predicted"/>
<dbReference type="Proteomes" id="UP001165121">
    <property type="component" value="Unassembled WGS sequence"/>
</dbReference>
<evidence type="ECO:0000313" key="3">
    <source>
        <dbReference type="Proteomes" id="UP001165121"/>
    </source>
</evidence>
<evidence type="ECO:0000313" key="2">
    <source>
        <dbReference type="EMBL" id="GMF25956.1"/>
    </source>
</evidence>
<comment type="caution">
    <text evidence="2">The sequence shown here is derived from an EMBL/GenBank/DDBJ whole genome shotgun (WGS) entry which is preliminary data.</text>
</comment>
<dbReference type="AlphaFoldDB" id="A0A9W6U5Q1"/>
<gene>
    <name evidence="2" type="ORF">Pfra01_000477100</name>
</gene>
<accession>A0A9W6U5Q1</accession>
<name>A0A9W6U5Q1_9STRA</name>
<dbReference type="EMBL" id="BSXT01000374">
    <property type="protein sequence ID" value="GMF25956.1"/>
    <property type="molecule type" value="Genomic_DNA"/>
</dbReference>
<organism evidence="2 3">
    <name type="scientific">Phytophthora fragariaefolia</name>
    <dbReference type="NCBI Taxonomy" id="1490495"/>
    <lineage>
        <taxon>Eukaryota</taxon>
        <taxon>Sar</taxon>
        <taxon>Stramenopiles</taxon>
        <taxon>Oomycota</taxon>
        <taxon>Peronosporomycetes</taxon>
        <taxon>Peronosporales</taxon>
        <taxon>Peronosporaceae</taxon>
        <taxon>Phytophthora</taxon>
    </lineage>
</organism>
<evidence type="ECO:0000256" key="1">
    <source>
        <dbReference type="SAM" id="MobiDB-lite"/>
    </source>
</evidence>
<feature type="compositionally biased region" description="Basic residues" evidence="1">
    <location>
        <begin position="141"/>
        <end position="151"/>
    </location>
</feature>